<reference evidence="14" key="2">
    <citation type="submission" date="2016-10" db="EMBL/GenBank/DDBJ databases">
        <authorList>
            <person name="de Groot N.N."/>
        </authorList>
    </citation>
    <scope>NUCLEOTIDE SEQUENCE</scope>
    <source>
        <strain evidence="14">J.0256</strain>
    </source>
</reference>
<keyword evidence="14" id="KW-0150">Chloroplast</keyword>
<comment type="subcellular location">
    <subcellularLocation>
        <location evidence="1">Membrane</location>
        <topology evidence="1">Multi-pass membrane protein</topology>
    </subcellularLocation>
</comment>
<evidence type="ECO:0000256" key="12">
    <source>
        <dbReference type="SAM" id="Phobius"/>
    </source>
</evidence>
<evidence type="ECO:0000256" key="9">
    <source>
        <dbReference type="ARBA" id="ARBA00023010"/>
    </source>
</evidence>
<dbReference type="GeneID" id="30000979"/>
<comment type="function">
    <text evidence="11">Involved in protein export. Participates in an early event of protein translocation across the chloroplast thylakoid membrane.</text>
</comment>
<keyword evidence="9" id="KW-0811">Translocation</keyword>
<feature type="transmembrane region" description="Helical" evidence="12">
    <location>
        <begin position="49"/>
        <end position="68"/>
    </location>
</feature>
<dbReference type="EMBL" id="LT622870">
    <property type="protein sequence ID" value="SCW22801.1"/>
    <property type="molecule type" value="Genomic_DNA"/>
</dbReference>
<reference evidence="14" key="1">
    <citation type="submission" date="2016-10" db="EMBL/GenBank/DDBJ databases">
        <title>Chloroplast genomes as a tool to resolve red algal phylogenies: a case study in the Nemaliales.</title>
        <authorList>
            <person name="Costa J.F."/>
            <person name="Lin S.M."/>
            <person name="Macaya E.C."/>
            <person name="Fernandez-Garcia C."/>
            <person name="Verbruggen H."/>
        </authorList>
    </citation>
    <scope>NUCLEOTIDE SEQUENCE</scope>
    <source>
        <strain evidence="14">J.0256</strain>
    </source>
</reference>
<keyword evidence="14" id="KW-0934">Plastid</keyword>
<evidence type="ECO:0000256" key="1">
    <source>
        <dbReference type="ARBA" id="ARBA00004141"/>
    </source>
</evidence>
<evidence type="ECO:0000256" key="8">
    <source>
        <dbReference type="ARBA" id="ARBA00022989"/>
    </source>
</evidence>
<evidence type="ECO:0000256" key="6">
    <source>
        <dbReference type="ARBA" id="ARBA00022692"/>
    </source>
</evidence>
<protein>
    <recommendedName>
        <fullName evidence="4">Probable protein-export membrane protein SecG</fullName>
    </recommendedName>
    <alternativeName>
        <fullName evidence="3">Probable protein-export membrane protein secG</fullName>
    </alternativeName>
</protein>
<dbReference type="Pfam" id="PF03840">
    <property type="entry name" value="SecG"/>
    <property type="match status" value="1"/>
</dbReference>
<dbReference type="AlphaFoldDB" id="A0A1G4NVT1"/>
<evidence type="ECO:0000256" key="5">
    <source>
        <dbReference type="ARBA" id="ARBA00022448"/>
    </source>
</evidence>
<keyword evidence="7" id="KW-0653">Protein transport</keyword>
<dbReference type="GO" id="GO:0016020">
    <property type="term" value="C:membrane"/>
    <property type="evidence" value="ECO:0007669"/>
    <property type="project" value="UniProtKB-SubCell"/>
</dbReference>
<accession>A0A1G4NVT1</accession>
<feature type="signal peptide" evidence="13">
    <location>
        <begin position="1"/>
        <end position="25"/>
    </location>
</feature>
<keyword evidence="5" id="KW-0813">Transport</keyword>
<dbReference type="RefSeq" id="YP_009314547.1">
    <property type="nucleotide sequence ID" value="NC_031662.1"/>
</dbReference>
<proteinExistence type="inferred from homology"/>
<gene>
    <name evidence="14" type="primary">secG</name>
    <name evidence="14" type="ORF">J0256_145</name>
</gene>
<feature type="chain" id="PRO_5009237458" description="Probable protein-export membrane protein SecG" evidence="13">
    <location>
        <begin position="26"/>
        <end position="70"/>
    </location>
</feature>
<organism evidence="14">
    <name type="scientific">Liagoropsis maxima</name>
    <dbReference type="NCBI Taxonomy" id="1653392"/>
    <lineage>
        <taxon>Eukaryota</taxon>
        <taxon>Rhodophyta</taxon>
        <taxon>Florideophyceae</taxon>
        <taxon>Nemaliophycidae</taxon>
        <taxon>Nemaliales</taxon>
        <taxon>Liagoraceae</taxon>
        <taxon>Liagoropsis</taxon>
    </lineage>
</organism>
<sequence>MKFIWYIASILLILLVLISNPKSESLGVLKGQTQLFSNTRQAITVLESLVWSCIILFLSLTTVLAIRYEQ</sequence>
<keyword evidence="8 12" id="KW-1133">Transmembrane helix</keyword>
<evidence type="ECO:0000256" key="7">
    <source>
        <dbReference type="ARBA" id="ARBA00022927"/>
    </source>
</evidence>
<dbReference type="GO" id="GO:0009306">
    <property type="term" value="P:protein secretion"/>
    <property type="evidence" value="ECO:0007669"/>
    <property type="project" value="InterPro"/>
</dbReference>
<keyword evidence="6 12" id="KW-0812">Transmembrane</keyword>
<dbReference type="GO" id="GO:0015450">
    <property type="term" value="F:protein-transporting ATPase activity"/>
    <property type="evidence" value="ECO:0007669"/>
    <property type="project" value="InterPro"/>
</dbReference>
<evidence type="ECO:0000256" key="2">
    <source>
        <dbReference type="ARBA" id="ARBA00008445"/>
    </source>
</evidence>
<evidence type="ECO:0000313" key="14">
    <source>
        <dbReference type="EMBL" id="SCW22801.1"/>
    </source>
</evidence>
<evidence type="ECO:0000256" key="3">
    <source>
        <dbReference type="ARBA" id="ARBA00013657"/>
    </source>
</evidence>
<evidence type="ECO:0000256" key="13">
    <source>
        <dbReference type="SAM" id="SignalP"/>
    </source>
</evidence>
<evidence type="ECO:0000256" key="10">
    <source>
        <dbReference type="ARBA" id="ARBA00023136"/>
    </source>
</evidence>
<keyword evidence="13" id="KW-0732">Signal</keyword>
<evidence type="ECO:0000256" key="4">
    <source>
        <dbReference type="ARBA" id="ARBA00015435"/>
    </source>
</evidence>
<evidence type="ECO:0000256" key="11">
    <source>
        <dbReference type="ARBA" id="ARBA00025638"/>
    </source>
</evidence>
<name>A0A1G4NVT1_9FLOR</name>
<comment type="similarity">
    <text evidence="2">Belongs to the SecG family.</text>
</comment>
<keyword evidence="10 12" id="KW-0472">Membrane</keyword>
<dbReference type="InterPro" id="IPR004692">
    <property type="entry name" value="SecG"/>
</dbReference>
<geneLocation type="chloroplast" evidence="14"/>
<dbReference type="NCBIfam" id="TIGR00810">
    <property type="entry name" value="secG"/>
    <property type="match status" value="1"/>
</dbReference>